<evidence type="ECO:0000313" key="9">
    <source>
        <dbReference type="Proteomes" id="UP001236014"/>
    </source>
</evidence>
<evidence type="ECO:0000256" key="6">
    <source>
        <dbReference type="ARBA" id="ARBA00023136"/>
    </source>
</evidence>
<dbReference type="Pfam" id="PF04226">
    <property type="entry name" value="Transgly_assoc"/>
    <property type="match status" value="1"/>
</dbReference>
<evidence type="ECO:0000256" key="4">
    <source>
        <dbReference type="ARBA" id="ARBA00022692"/>
    </source>
</evidence>
<comment type="subcellular location">
    <subcellularLocation>
        <location evidence="1">Cell membrane</location>
        <topology evidence="1">Multi-pass membrane protein</topology>
    </subcellularLocation>
</comment>
<keyword evidence="3" id="KW-1003">Cell membrane</keyword>
<sequence length="106" mass="11778">MGFFTWIIFGALVGWLANLVVGGPDRRRQGCLVSVLVGVLGAALGGFIYRLATGEQQRFEFDFPSFGVAILGAIVLLAVLRLVGSIGRRSRRDDYPHDSYRRDNYR</sequence>
<feature type="transmembrane region" description="Helical" evidence="7">
    <location>
        <begin position="6"/>
        <end position="23"/>
    </location>
</feature>
<evidence type="ECO:0000256" key="2">
    <source>
        <dbReference type="ARBA" id="ARBA00011006"/>
    </source>
</evidence>
<dbReference type="InterPro" id="IPR007341">
    <property type="entry name" value="Transgly_assoc"/>
</dbReference>
<evidence type="ECO:0000256" key="7">
    <source>
        <dbReference type="SAM" id="Phobius"/>
    </source>
</evidence>
<comment type="similarity">
    <text evidence="2">Belongs to the UPF0410 family.</text>
</comment>
<evidence type="ECO:0000256" key="3">
    <source>
        <dbReference type="ARBA" id="ARBA00022475"/>
    </source>
</evidence>
<feature type="transmembrane region" description="Helical" evidence="7">
    <location>
        <begin position="30"/>
        <end position="51"/>
    </location>
</feature>
<protein>
    <submittedName>
        <fullName evidence="8">GlsB/YeaQ/YmgE family stress response membrane protein</fullName>
    </submittedName>
</protein>
<keyword evidence="6 7" id="KW-0472">Membrane</keyword>
<keyword evidence="5 7" id="KW-1133">Transmembrane helix</keyword>
<feature type="transmembrane region" description="Helical" evidence="7">
    <location>
        <begin position="63"/>
        <end position="83"/>
    </location>
</feature>
<dbReference type="EMBL" id="CP127294">
    <property type="protein sequence ID" value="WIX81464.1"/>
    <property type="molecule type" value="Genomic_DNA"/>
</dbReference>
<keyword evidence="4 7" id="KW-0812">Transmembrane</keyword>
<dbReference type="RefSeq" id="WP_285972058.1">
    <property type="nucleotide sequence ID" value="NZ_CP127294.1"/>
</dbReference>
<dbReference type="AlphaFoldDB" id="A0A9Y2IK90"/>
<dbReference type="KEGG" id="acab:QRX50_12220"/>
<organism evidence="8 9">
    <name type="scientific">Amycolatopsis carbonis</name>
    <dbReference type="NCBI Taxonomy" id="715471"/>
    <lineage>
        <taxon>Bacteria</taxon>
        <taxon>Bacillati</taxon>
        <taxon>Actinomycetota</taxon>
        <taxon>Actinomycetes</taxon>
        <taxon>Pseudonocardiales</taxon>
        <taxon>Pseudonocardiaceae</taxon>
        <taxon>Amycolatopsis</taxon>
    </lineage>
</organism>
<dbReference type="GO" id="GO:0005886">
    <property type="term" value="C:plasma membrane"/>
    <property type="evidence" value="ECO:0007669"/>
    <property type="project" value="UniProtKB-SubCell"/>
</dbReference>
<evidence type="ECO:0000313" key="8">
    <source>
        <dbReference type="EMBL" id="WIX81464.1"/>
    </source>
</evidence>
<reference evidence="8 9" key="1">
    <citation type="submission" date="2023-06" db="EMBL/GenBank/DDBJ databases">
        <authorList>
            <person name="Oyuntsetseg B."/>
            <person name="Kim S.B."/>
        </authorList>
    </citation>
    <scope>NUCLEOTIDE SEQUENCE [LARGE SCALE GENOMIC DNA]</scope>
    <source>
        <strain evidence="8 9">2-15</strain>
    </source>
</reference>
<name>A0A9Y2IK90_9PSEU</name>
<evidence type="ECO:0000256" key="5">
    <source>
        <dbReference type="ARBA" id="ARBA00022989"/>
    </source>
</evidence>
<accession>A0A9Y2IK90</accession>
<evidence type="ECO:0000256" key="1">
    <source>
        <dbReference type="ARBA" id="ARBA00004651"/>
    </source>
</evidence>
<gene>
    <name evidence="8" type="ORF">QRX50_12220</name>
</gene>
<keyword evidence="9" id="KW-1185">Reference proteome</keyword>
<dbReference type="PANTHER" id="PTHR33884:SF3">
    <property type="entry name" value="UPF0410 PROTEIN YMGE"/>
    <property type="match status" value="1"/>
</dbReference>
<proteinExistence type="inferred from homology"/>
<dbReference type="Proteomes" id="UP001236014">
    <property type="component" value="Chromosome"/>
</dbReference>
<dbReference type="PANTHER" id="PTHR33884">
    <property type="entry name" value="UPF0410 PROTEIN YMGE"/>
    <property type="match status" value="1"/>
</dbReference>